<dbReference type="Gene3D" id="1.10.287.130">
    <property type="match status" value="1"/>
</dbReference>
<keyword evidence="12" id="KW-1133">Transmembrane helix</keyword>
<feature type="modified residue" description="Phosphohistidine" evidence="18">
    <location>
        <position position="1217"/>
    </location>
</feature>
<dbReference type="CDD" id="cd16922">
    <property type="entry name" value="HATPase_EvgS-ArcB-TorS-like"/>
    <property type="match status" value="1"/>
</dbReference>
<proteinExistence type="inferred from homology"/>
<dbReference type="Pfam" id="PF13426">
    <property type="entry name" value="PAS_9"/>
    <property type="match status" value="1"/>
</dbReference>
<evidence type="ECO:0000256" key="15">
    <source>
        <dbReference type="ARBA" id="ARBA00064003"/>
    </source>
</evidence>
<keyword evidence="28" id="KW-1185">Reference proteome</keyword>
<evidence type="ECO:0000256" key="1">
    <source>
        <dbReference type="ARBA" id="ARBA00000085"/>
    </source>
</evidence>
<dbReference type="CDD" id="cd00088">
    <property type="entry name" value="HPT"/>
    <property type="match status" value="1"/>
</dbReference>
<evidence type="ECO:0000313" key="27">
    <source>
        <dbReference type="EMBL" id="MBD2149781.1"/>
    </source>
</evidence>
<dbReference type="PROSITE" id="PS50046">
    <property type="entry name" value="PHYTOCHROME_2"/>
    <property type="match status" value="1"/>
</dbReference>
<dbReference type="SUPFAM" id="SSF52172">
    <property type="entry name" value="CheY-like"/>
    <property type="match status" value="3"/>
</dbReference>
<evidence type="ECO:0000256" key="5">
    <source>
        <dbReference type="ARBA" id="ARBA00022475"/>
    </source>
</evidence>
<keyword evidence="11" id="KW-0067">ATP-binding</keyword>
<evidence type="ECO:0000256" key="10">
    <source>
        <dbReference type="ARBA" id="ARBA00022777"/>
    </source>
</evidence>
<dbReference type="FunFam" id="1.10.287.130:FF:000002">
    <property type="entry name" value="Two-component osmosensing histidine kinase"/>
    <property type="match status" value="1"/>
</dbReference>
<reference evidence="27" key="2">
    <citation type="submission" date="2020-08" db="EMBL/GenBank/DDBJ databases">
        <authorList>
            <person name="Chen M."/>
            <person name="Teng W."/>
            <person name="Zhao L."/>
            <person name="Hu C."/>
            <person name="Zhou Y."/>
            <person name="Han B."/>
            <person name="Song L."/>
            <person name="Shu W."/>
        </authorList>
    </citation>
    <scope>NUCLEOTIDE SEQUENCE</scope>
    <source>
        <strain evidence="27">FACHB-1277</strain>
    </source>
</reference>
<evidence type="ECO:0000259" key="24">
    <source>
        <dbReference type="PROSITE" id="PS50112"/>
    </source>
</evidence>
<dbReference type="Pfam" id="PF00512">
    <property type="entry name" value="HisKA"/>
    <property type="match status" value="1"/>
</dbReference>
<keyword evidence="14" id="KW-0472">Membrane</keyword>
<dbReference type="FunFam" id="3.30.565.10:FF:000010">
    <property type="entry name" value="Sensor histidine kinase RcsC"/>
    <property type="match status" value="1"/>
</dbReference>
<evidence type="ECO:0000259" key="25">
    <source>
        <dbReference type="PROSITE" id="PS50113"/>
    </source>
</evidence>
<dbReference type="InterPro" id="IPR035965">
    <property type="entry name" value="PAS-like_dom_sf"/>
</dbReference>
<evidence type="ECO:0000256" key="2">
    <source>
        <dbReference type="ARBA" id="ARBA00004651"/>
    </source>
</evidence>
<dbReference type="InterPro" id="IPR004358">
    <property type="entry name" value="Sig_transdc_His_kin-like_C"/>
</dbReference>
<dbReference type="SUPFAM" id="SSF55781">
    <property type="entry name" value="GAF domain-like"/>
    <property type="match status" value="1"/>
</dbReference>
<evidence type="ECO:0000256" key="11">
    <source>
        <dbReference type="ARBA" id="ARBA00022840"/>
    </source>
</evidence>
<feature type="modified residue" description="4-aspartylphosphate" evidence="19">
    <location>
        <position position="1022"/>
    </location>
</feature>
<dbReference type="SUPFAM" id="SSF47226">
    <property type="entry name" value="Histidine-containing phosphotransfer domain, HPT domain"/>
    <property type="match status" value="1"/>
</dbReference>
<dbReference type="CDD" id="cd00082">
    <property type="entry name" value="HisKA"/>
    <property type="match status" value="1"/>
</dbReference>
<dbReference type="InterPro" id="IPR001789">
    <property type="entry name" value="Sig_transdc_resp-reg_receiver"/>
</dbReference>
<dbReference type="SUPFAM" id="SSF55874">
    <property type="entry name" value="ATPase domain of HSP90 chaperone/DNA topoisomerase II/histidine kinase"/>
    <property type="match status" value="1"/>
</dbReference>
<feature type="modified residue" description="4-aspartylphosphate" evidence="19">
    <location>
        <position position="821"/>
    </location>
</feature>
<evidence type="ECO:0000256" key="19">
    <source>
        <dbReference type="PROSITE-ProRule" id="PRU00169"/>
    </source>
</evidence>
<comment type="catalytic activity">
    <reaction evidence="1">
        <text>ATP + protein L-histidine = ADP + protein N-phospho-L-histidine.</text>
        <dbReference type="EC" id="2.7.13.3"/>
    </reaction>
</comment>
<evidence type="ECO:0000256" key="17">
    <source>
        <dbReference type="ARBA" id="ARBA00074306"/>
    </source>
</evidence>
<dbReference type="InterPro" id="IPR005467">
    <property type="entry name" value="His_kinase_dom"/>
</dbReference>
<feature type="compositionally biased region" description="Polar residues" evidence="20">
    <location>
        <begin position="1108"/>
        <end position="1117"/>
    </location>
</feature>
<dbReference type="InterPro" id="IPR003661">
    <property type="entry name" value="HisK_dim/P_dom"/>
</dbReference>
<evidence type="ECO:0000256" key="12">
    <source>
        <dbReference type="ARBA" id="ARBA00022989"/>
    </source>
</evidence>
<accession>A0A926Z512</accession>
<dbReference type="Gene3D" id="3.40.50.2300">
    <property type="match status" value="3"/>
</dbReference>
<dbReference type="RefSeq" id="WP_190350153.1">
    <property type="nucleotide sequence ID" value="NZ_JACJPY010000013.1"/>
</dbReference>
<feature type="domain" description="PAC" evidence="25">
    <location>
        <begin position="445"/>
        <end position="497"/>
    </location>
</feature>
<dbReference type="SUPFAM" id="SSF47384">
    <property type="entry name" value="Homodimeric domain of signal transducing histidine kinase"/>
    <property type="match status" value="1"/>
</dbReference>
<dbReference type="SUPFAM" id="SSF55785">
    <property type="entry name" value="PYP-like sensor domain (PAS domain)"/>
    <property type="match status" value="1"/>
</dbReference>
<feature type="domain" description="Response regulatory" evidence="23">
    <location>
        <begin position="973"/>
        <end position="1088"/>
    </location>
</feature>
<evidence type="ECO:0000313" key="28">
    <source>
        <dbReference type="Proteomes" id="UP000631421"/>
    </source>
</evidence>
<evidence type="ECO:0000256" key="6">
    <source>
        <dbReference type="ARBA" id="ARBA00022553"/>
    </source>
</evidence>
<dbReference type="InterPro" id="IPR011006">
    <property type="entry name" value="CheY-like_superfamily"/>
</dbReference>
<keyword evidence="8" id="KW-0812">Transmembrane</keyword>
<dbReference type="InterPro" id="IPR036641">
    <property type="entry name" value="HPT_dom_sf"/>
</dbReference>
<dbReference type="InterPro" id="IPR036890">
    <property type="entry name" value="HATPase_C_sf"/>
</dbReference>
<dbReference type="SMART" id="SM00387">
    <property type="entry name" value="HATPase_c"/>
    <property type="match status" value="1"/>
</dbReference>
<dbReference type="NCBIfam" id="TIGR00229">
    <property type="entry name" value="sensory_box"/>
    <property type="match status" value="1"/>
</dbReference>
<dbReference type="SMART" id="SM00388">
    <property type="entry name" value="HisKA"/>
    <property type="match status" value="1"/>
</dbReference>
<dbReference type="Gene3D" id="3.30.450.40">
    <property type="match status" value="1"/>
</dbReference>
<evidence type="ECO:0000256" key="9">
    <source>
        <dbReference type="ARBA" id="ARBA00022741"/>
    </source>
</evidence>
<evidence type="ECO:0000256" key="14">
    <source>
        <dbReference type="ARBA" id="ARBA00023136"/>
    </source>
</evidence>
<comment type="caution">
    <text evidence="27">The sequence shown here is derived from an EMBL/GenBank/DDBJ whole genome shotgun (WGS) entry which is preliminary data.</text>
</comment>
<dbReference type="CDD" id="cd00156">
    <property type="entry name" value="REC"/>
    <property type="match status" value="1"/>
</dbReference>
<dbReference type="InterPro" id="IPR008207">
    <property type="entry name" value="Sig_transdc_His_kin_Hpt_dom"/>
</dbReference>
<sequence length="1277" mass="142881">MYKSLEHLLFYKKGQSSQVNVLIVEENAEERLIYRHHIETDLRLDYRVLETGDIDEAISIWQSKPLDLILLALTDDKGLGFLEAISKSAIAIELPVILLMETGDEDLAVSAITMGATDYLMKDEVSPNTLRRSIYRTLDRLNLFRQLQRSQRQETLIAEIALNVRQSLNLTQIYEAIVTDVKNFLQADRTIIYKFNPNMSGTIVAEAVDLPWDKSLNQNIIDTCFRHSTGGAYRQGRIFAANDILNANLTPCHIQLLQRFQVKANLVVPILLRQHDPYGETLLEPEMPLLAEENDHDSFLWGLLIVHQCRSTRNWEDLDLRLLQQLSVQLAIAISQAELYQNLQRLNTSLEEKVKQRTIELENNQLKLQQREQLLSISFDNAPVGMAILSLEGKFLTVNQNLCDICGYKAIELLQMSAFDIIHTDFLQITKDGFNSLIDGTNTNICLDKKYIQSNGALVDVICRVSLIRSSSNEPVQFVITIEDVTDKKQNESKLASARAAEAANKAKSEFLAAMSHELRTPMNAVIGMSGLLSNTSLSAQQQQYISIIRHGGEALLSVINKILDFSQIESGNLLLDEHIFNLHQLIEEVLNLMSSAASQKGLELSALINLNVPTQIKTDSTSLRQILVNLLNNAIKFTEQGEVALEVKLVQPNQLEFTLRDTGIGIEPEAIARLFRPFSQADGSITRRYGGTGLGLAICRQLCELMGGEITVESELGIGTTFKFSISFQAVNPSLNNLKTITTQPFQHAESYSSQQSDLGMPLEQLKDKRLLVVNSNASVFKVIQTYTQDAWGMKIDRVNSAIATLQSLSSQEFDVVLIDLNISVDRNLSIAEVLDLSKDIHSVLPSLPIIALVAITTQSDFNLSHMRECITKPITPSKLRQALSSIFINPKSDSVAHLPISSLPISSLPISSLPISTEEVQPCLTTLATANITPHIYTQLTAPKMAESIDNNDWNWDWDLDREFASQHPFRLLIVEDNLVNQQILLLMLERLGYDVLAVNNGMEAVELLKGQSYDLIFMDIQMPVMDGLTACSHIRKIPDRHPWIIGLSANAFSECRDDAIAAGMDDYLTKPLQIEQLAEILHTFSKHCRLPQQAQNPEYAVNLSGDHSSMPKTSGRSRHKLEPLSESLLKPQRDSTSNIDHSMTHYGVYFQTDFALSGLDVIDMSVIRRLEEHLGKVGLMEILESYLSESEKSVAQIQSSFSVLDFKQIVFYIHSLKGGSGTVGANRVAAICKEINSICKLPVHGSKVETIEIMLQQLEVEFAKVAQFIRQQLP</sequence>
<dbReference type="GO" id="GO:0005524">
    <property type="term" value="F:ATP binding"/>
    <property type="evidence" value="ECO:0007669"/>
    <property type="project" value="UniProtKB-KW"/>
</dbReference>
<dbReference type="EC" id="2.7.13.3" evidence="4"/>
<evidence type="ECO:0000256" key="8">
    <source>
        <dbReference type="ARBA" id="ARBA00022692"/>
    </source>
</evidence>
<feature type="domain" description="Phytochrome chromophore attachment site" evidence="21">
    <location>
        <begin position="169"/>
        <end position="329"/>
    </location>
</feature>
<dbReference type="AlphaFoldDB" id="A0A926Z512"/>
<dbReference type="PROSITE" id="PS50109">
    <property type="entry name" value="HIS_KIN"/>
    <property type="match status" value="1"/>
</dbReference>
<evidence type="ECO:0000256" key="20">
    <source>
        <dbReference type="SAM" id="MobiDB-lite"/>
    </source>
</evidence>
<feature type="domain" description="Response regulatory" evidence="23">
    <location>
        <begin position="20"/>
        <end position="137"/>
    </location>
</feature>
<name>A0A926Z512_9CYAN</name>
<dbReference type="InterPro" id="IPR036097">
    <property type="entry name" value="HisK_dim/P_sf"/>
</dbReference>
<dbReference type="PRINTS" id="PR00344">
    <property type="entry name" value="BCTRLSENSOR"/>
</dbReference>
<keyword evidence="10" id="KW-0418">Kinase</keyword>
<dbReference type="PANTHER" id="PTHR45339:SF1">
    <property type="entry name" value="HYBRID SIGNAL TRANSDUCTION HISTIDINE KINASE J"/>
    <property type="match status" value="1"/>
</dbReference>
<dbReference type="InterPro" id="IPR029016">
    <property type="entry name" value="GAF-like_dom_sf"/>
</dbReference>
<evidence type="ECO:0000256" key="4">
    <source>
        <dbReference type="ARBA" id="ARBA00012438"/>
    </source>
</evidence>
<gene>
    <name evidence="27" type="ORF">H6F44_06525</name>
</gene>
<feature type="domain" description="HPt" evidence="26">
    <location>
        <begin position="1178"/>
        <end position="1277"/>
    </location>
</feature>
<dbReference type="Gene3D" id="3.30.565.10">
    <property type="entry name" value="Histidine kinase-like ATPase, C-terminal domain"/>
    <property type="match status" value="1"/>
</dbReference>
<keyword evidence="7" id="KW-0808">Transferase</keyword>
<keyword evidence="13" id="KW-0902">Two-component regulatory system</keyword>
<dbReference type="InterPro" id="IPR003594">
    <property type="entry name" value="HATPase_dom"/>
</dbReference>
<keyword evidence="5" id="KW-1003">Cell membrane</keyword>
<feature type="region of interest" description="Disordered" evidence="20">
    <location>
        <begin position="1104"/>
        <end position="1125"/>
    </location>
</feature>
<organism evidence="27 28">
    <name type="scientific">Pseudanabaena cinerea FACHB-1277</name>
    <dbReference type="NCBI Taxonomy" id="2949581"/>
    <lineage>
        <taxon>Bacteria</taxon>
        <taxon>Bacillati</taxon>
        <taxon>Cyanobacteriota</taxon>
        <taxon>Cyanophyceae</taxon>
        <taxon>Pseudanabaenales</taxon>
        <taxon>Pseudanabaenaceae</taxon>
        <taxon>Pseudanabaena</taxon>
        <taxon>Pseudanabaena cinerea</taxon>
    </lineage>
</organism>
<protein>
    <recommendedName>
        <fullName evidence="17">Circadian input-output histidine kinase CikA</fullName>
        <ecNumber evidence="4">2.7.13.3</ecNumber>
    </recommendedName>
    <alternativeName>
        <fullName evidence="16">Sensory/regulatory protein RpfC</fullName>
    </alternativeName>
</protein>
<dbReference type="Gene3D" id="3.30.450.20">
    <property type="entry name" value="PAS domain"/>
    <property type="match status" value="1"/>
</dbReference>
<dbReference type="GO" id="GO:0005886">
    <property type="term" value="C:plasma membrane"/>
    <property type="evidence" value="ECO:0007669"/>
    <property type="project" value="UniProtKB-SubCell"/>
</dbReference>
<feature type="domain" description="Response regulatory" evidence="23">
    <location>
        <begin position="771"/>
        <end position="889"/>
    </location>
</feature>
<comment type="similarity">
    <text evidence="3">In the N-terminal section; belongs to the phytochrome family.</text>
</comment>
<evidence type="ECO:0000256" key="16">
    <source>
        <dbReference type="ARBA" id="ARBA00068150"/>
    </source>
</evidence>
<dbReference type="InterPro" id="IPR000700">
    <property type="entry name" value="PAS-assoc_C"/>
</dbReference>
<dbReference type="SMART" id="SM00065">
    <property type="entry name" value="GAF"/>
    <property type="match status" value="1"/>
</dbReference>
<evidence type="ECO:0000259" key="21">
    <source>
        <dbReference type="PROSITE" id="PS50046"/>
    </source>
</evidence>
<evidence type="ECO:0000256" key="3">
    <source>
        <dbReference type="ARBA" id="ARBA00006402"/>
    </source>
</evidence>
<evidence type="ECO:0000259" key="26">
    <source>
        <dbReference type="PROSITE" id="PS50894"/>
    </source>
</evidence>
<dbReference type="PANTHER" id="PTHR45339">
    <property type="entry name" value="HYBRID SIGNAL TRANSDUCTION HISTIDINE KINASE J"/>
    <property type="match status" value="1"/>
</dbReference>
<feature type="domain" description="PAS" evidence="24">
    <location>
        <begin position="371"/>
        <end position="441"/>
    </location>
</feature>
<reference evidence="27" key="1">
    <citation type="journal article" date="2015" name="ISME J.">
        <title>Draft Genome Sequence of Streptomyces incarnatus NRRL8089, which Produces the Nucleoside Antibiotic Sinefungin.</title>
        <authorList>
            <person name="Oshima K."/>
            <person name="Hattori M."/>
            <person name="Shimizu H."/>
            <person name="Fukuda K."/>
            <person name="Nemoto M."/>
            <person name="Inagaki K."/>
            <person name="Tamura T."/>
        </authorList>
    </citation>
    <scope>NUCLEOTIDE SEQUENCE</scope>
    <source>
        <strain evidence="27">FACHB-1277</strain>
    </source>
</reference>
<dbReference type="InterPro" id="IPR003018">
    <property type="entry name" value="GAF"/>
</dbReference>
<dbReference type="Proteomes" id="UP000631421">
    <property type="component" value="Unassembled WGS sequence"/>
</dbReference>
<dbReference type="InterPro" id="IPR016132">
    <property type="entry name" value="Phyto_chromo_attachment"/>
</dbReference>
<comment type="subunit">
    <text evidence="15">At low DSF concentrations, interacts with RpfF.</text>
</comment>
<dbReference type="Pfam" id="PF01590">
    <property type="entry name" value="GAF"/>
    <property type="match status" value="1"/>
</dbReference>
<dbReference type="PROSITE" id="PS50110">
    <property type="entry name" value="RESPONSE_REGULATORY"/>
    <property type="match status" value="3"/>
</dbReference>
<comment type="caution">
    <text evidence="19">Lacks conserved residue(s) required for the propagation of feature annotation.</text>
</comment>
<feature type="domain" description="Histidine kinase" evidence="22">
    <location>
        <begin position="514"/>
        <end position="731"/>
    </location>
</feature>
<evidence type="ECO:0000256" key="7">
    <source>
        <dbReference type="ARBA" id="ARBA00022679"/>
    </source>
</evidence>
<dbReference type="EMBL" id="JACJPY010000013">
    <property type="protein sequence ID" value="MBD2149781.1"/>
    <property type="molecule type" value="Genomic_DNA"/>
</dbReference>
<evidence type="ECO:0000259" key="22">
    <source>
        <dbReference type="PROSITE" id="PS50109"/>
    </source>
</evidence>
<dbReference type="Gene3D" id="1.20.120.160">
    <property type="entry name" value="HPT domain"/>
    <property type="match status" value="1"/>
</dbReference>
<keyword evidence="6 19" id="KW-0597">Phosphoprotein</keyword>
<dbReference type="SMART" id="SM00448">
    <property type="entry name" value="REC"/>
    <property type="match status" value="3"/>
</dbReference>
<dbReference type="Pfam" id="PF01627">
    <property type="entry name" value="Hpt"/>
    <property type="match status" value="1"/>
</dbReference>
<dbReference type="SMART" id="SM00091">
    <property type="entry name" value="PAS"/>
    <property type="match status" value="1"/>
</dbReference>
<dbReference type="PROSITE" id="PS50113">
    <property type="entry name" value="PAC"/>
    <property type="match status" value="1"/>
</dbReference>
<keyword evidence="9" id="KW-0547">Nucleotide-binding</keyword>
<dbReference type="Pfam" id="PF00072">
    <property type="entry name" value="Response_reg"/>
    <property type="match status" value="2"/>
</dbReference>
<dbReference type="CDD" id="cd00130">
    <property type="entry name" value="PAS"/>
    <property type="match status" value="1"/>
</dbReference>
<dbReference type="Pfam" id="PF02518">
    <property type="entry name" value="HATPase_c"/>
    <property type="match status" value="1"/>
</dbReference>
<dbReference type="CDD" id="cd17546">
    <property type="entry name" value="REC_hyHK_CKI1_RcsC-like"/>
    <property type="match status" value="1"/>
</dbReference>
<dbReference type="PROSITE" id="PS50894">
    <property type="entry name" value="HPT"/>
    <property type="match status" value="1"/>
</dbReference>
<comment type="subcellular location">
    <subcellularLocation>
        <location evidence="2">Cell membrane</location>
        <topology evidence="2">Multi-pass membrane protein</topology>
    </subcellularLocation>
</comment>
<evidence type="ECO:0000259" key="23">
    <source>
        <dbReference type="PROSITE" id="PS50110"/>
    </source>
</evidence>
<dbReference type="InterPro" id="IPR000014">
    <property type="entry name" value="PAS"/>
</dbReference>
<evidence type="ECO:0000256" key="18">
    <source>
        <dbReference type="PROSITE-ProRule" id="PRU00110"/>
    </source>
</evidence>
<dbReference type="GO" id="GO:0000155">
    <property type="term" value="F:phosphorelay sensor kinase activity"/>
    <property type="evidence" value="ECO:0007669"/>
    <property type="project" value="InterPro"/>
</dbReference>
<dbReference type="PROSITE" id="PS50112">
    <property type="entry name" value="PAS"/>
    <property type="match status" value="1"/>
</dbReference>
<evidence type="ECO:0000256" key="13">
    <source>
        <dbReference type="ARBA" id="ARBA00023012"/>
    </source>
</evidence>